<sequence>MKHKLLFSVLIGLLFTSCENQETDGTAHYTGALKTLMSGDLRATASLDSLSRMRNSYALGAIENLKGEVQIFNAEPFNSQVVNSQVVIDNSFKAKASLLVWAQVDAWVELSIPSEVKDISQLEQFIMKHAKAQGLDVEKPFPFLLEGKAMSLNWHVIDWIDGDTIHTHEKHKTSGSNGVLKNQKVEVLGFYSEKHKGVFTHHSTLMHMHFKTDNGDLAGHVDDLELAHSMILKLPKK</sequence>
<dbReference type="RefSeq" id="WP_147084993.1">
    <property type="nucleotide sequence ID" value="NZ_VORM01000001.1"/>
</dbReference>
<accession>A0A5C6ZM75</accession>
<dbReference type="OrthoDB" id="824310at2"/>
<evidence type="ECO:0000313" key="2">
    <source>
        <dbReference type="Proteomes" id="UP000321578"/>
    </source>
</evidence>
<dbReference type="Gene3D" id="3.30.1330.80">
    <property type="entry name" value="Hypothetical protein, similar to alpha- acetolactate decarboxylase, domain 2"/>
    <property type="match status" value="1"/>
</dbReference>
<dbReference type="Proteomes" id="UP000321578">
    <property type="component" value="Unassembled WGS sequence"/>
</dbReference>
<gene>
    <name evidence="1" type="ORF">ESY86_02740</name>
</gene>
<organism evidence="1 2">
    <name type="scientific">Subsaximicrobium wynnwilliamsii</name>
    <dbReference type="NCBI Taxonomy" id="291179"/>
    <lineage>
        <taxon>Bacteria</taxon>
        <taxon>Pseudomonadati</taxon>
        <taxon>Bacteroidota</taxon>
        <taxon>Flavobacteriia</taxon>
        <taxon>Flavobacteriales</taxon>
        <taxon>Flavobacteriaceae</taxon>
        <taxon>Subsaximicrobium</taxon>
    </lineage>
</organism>
<evidence type="ECO:0000313" key="1">
    <source>
        <dbReference type="EMBL" id="TXD90892.1"/>
    </source>
</evidence>
<comment type="caution">
    <text evidence="1">The sequence shown here is derived from an EMBL/GenBank/DDBJ whole genome shotgun (WGS) entry which is preliminary data.</text>
</comment>
<dbReference type="SUPFAM" id="SSF117856">
    <property type="entry name" value="AF0104/ALDC/Ptd012-like"/>
    <property type="match status" value="1"/>
</dbReference>
<dbReference type="EMBL" id="VORO01000002">
    <property type="protein sequence ID" value="TXD90892.1"/>
    <property type="molecule type" value="Genomic_DNA"/>
</dbReference>
<dbReference type="InterPro" id="IPR005128">
    <property type="entry name" value="Acetolactate_a_deCO2ase"/>
</dbReference>
<dbReference type="GO" id="GO:0047605">
    <property type="term" value="F:acetolactate decarboxylase activity"/>
    <property type="evidence" value="ECO:0007669"/>
    <property type="project" value="InterPro"/>
</dbReference>
<reference evidence="1 2" key="1">
    <citation type="submission" date="2019-08" db="EMBL/GenBank/DDBJ databases">
        <title>Genomes of Subsaximicrobium wynnwilliamsii strains.</title>
        <authorList>
            <person name="Bowman J.P."/>
        </authorList>
    </citation>
    <scope>NUCLEOTIDE SEQUENCE [LARGE SCALE GENOMIC DNA]</scope>
    <source>
        <strain evidence="1 2">2-80-2</strain>
    </source>
</reference>
<dbReference type="UniPathway" id="UPA00626">
    <property type="reaction ID" value="UER00678"/>
</dbReference>
<dbReference type="Pfam" id="PF03306">
    <property type="entry name" value="AAL_decarboxy"/>
    <property type="match status" value="1"/>
</dbReference>
<keyword evidence="2" id="KW-1185">Reference proteome</keyword>
<protein>
    <submittedName>
        <fullName evidence="1">Decarboxylase</fullName>
    </submittedName>
</protein>
<dbReference type="PROSITE" id="PS51257">
    <property type="entry name" value="PROKAR_LIPOPROTEIN"/>
    <property type="match status" value="1"/>
</dbReference>
<name>A0A5C6ZM75_9FLAO</name>
<proteinExistence type="predicted"/>
<dbReference type="AlphaFoldDB" id="A0A5C6ZM75"/>
<dbReference type="GO" id="GO:0045151">
    <property type="term" value="P:acetoin biosynthetic process"/>
    <property type="evidence" value="ECO:0007669"/>
    <property type="project" value="InterPro"/>
</dbReference>